<keyword evidence="3" id="KW-1185">Reference proteome</keyword>
<dbReference type="PANTHER" id="PTHR10098">
    <property type="entry name" value="RAPSYN-RELATED"/>
    <property type="match status" value="1"/>
</dbReference>
<feature type="repeat" description="TPR" evidence="1">
    <location>
        <begin position="205"/>
        <end position="238"/>
    </location>
</feature>
<dbReference type="PANTHER" id="PTHR10098:SF108">
    <property type="entry name" value="TETRATRICOPEPTIDE REPEAT PROTEIN 28"/>
    <property type="match status" value="1"/>
</dbReference>
<dbReference type="Gene3D" id="1.25.40.10">
    <property type="entry name" value="Tetratricopeptide repeat domain"/>
    <property type="match status" value="2"/>
</dbReference>
<feature type="repeat" description="TPR" evidence="1">
    <location>
        <begin position="365"/>
        <end position="398"/>
    </location>
</feature>
<dbReference type="Pfam" id="PF13424">
    <property type="entry name" value="TPR_12"/>
    <property type="match status" value="2"/>
</dbReference>
<sequence>MELNQEQLSKLDELVTLITLSKEGAIAFVLCNEPILRKELYNELEKRLRSLNINIIIIQLDEGSNDLVNEIRKKISLIKNKVAIFVYGIEKASKAVTPSGKSAFLTKLNIMRDEFSAINQPVIIWSNEATLSKIAIEAPDFWSWRTTVFEFKMEKISEPLEKTERITESGLENLTIDELKERYKRYSELLEEYKKKNIVDNYKFADWYFKLGMIHYFRGEYDEALMKYSQSLELAERLGDQLGIASILHQIAMVHQDRGEFEKALEMYNQSLEINEKLGDQLGIAYVLHQIGNIHYVKGEFEKALEMYNQSLEINEKLGDQLGKAYALHQIAIIHQDRGEFEKALEKYKKSAEIKKKLGDQRGIAYNFAQIGLLYSQIDKKEEAIEYTQKALDIFEKIGLQSEVRKAKAQIEEMST</sequence>
<proteinExistence type="predicted"/>
<dbReference type="Proteomes" id="UP000218615">
    <property type="component" value="Unassembled WGS sequence"/>
</dbReference>
<evidence type="ECO:0000313" key="2">
    <source>
        <dbReference type="EMBL" id="SNQ61914.1"/>
    </source>
</evidence>
<dbReference type="EMBL" id="FZMP01000202">
    <property type="protein sequence ID" value="SNQ61914.1"/>
    <property type="molecule type" value="Genomic_DNA"/>
</dbReference>
<dbReference type="PROSITE" id="PS50293">
    <property type="entry name" value="TPR_REGION"/>
    <property type="match status" value="1"/>
</dbReference>
<dbReference type="InterPro" id="IPR011990">
    <property type="entry name" value="TPR-like_helical_dom_sf"/>
</dbReference>
<organism evidence="2 3">
    <name type="scientific">Candidatus Methanoperedens nitratireducens</name>
    <dbReference type="NCBI Taxonomy" id="1392998"/>
    <lineage>
        <taxon>Archaea</taxon>
        <taxon>Methanobacteriati</taxon>
        <taxon>Methanobacteriota</taxon>
        <taxon>Stenosarchaea group</taxon>
        <taxon>Methanomicrobia</taxon>
        <taxon>Methanosarcinales</taxon>
        <taxon>ANME-2 cluster</taxon>
        <taxon>Candidatus Methanoperedentaceae</taxon>
        <taxon>Candidatus Methanoperedens</taxon>
    </lineage>
</organism>
<dbReference type="InterPro" id="IPR019734">
    <property type="entry name" value="TPR_rpt"/>
</dbReference>
<protein>
    <submittedName>
        <fullName evidence="2">Uncharacterized protein</fullName>
    </submittedName>
</protein>
<dbReference type="SMART" id="SM00028">
    <property type="entry name" value="TPR"/>
    <property type="match status" value="5"/>
</dbReference>
<keyword evidence="1" id="KW-0802">TPR repeat</keyword>
<gene>
    <name evidence="2" type="ORF">MNV_550004</name>
</gene>
<dbReference type="Pfam" id="PF13181">
    <property type="entry name" value="TPR_8"/>
    <property type="match status" value="1"/>
</dbReference>
<dbReference type="OrthoDB" id="137158at2157"/>
<dbReference type="SUPFAM" id="SSF48452">
    <property type="entry name" value="TPR-like"/>
    <property type="match status" value="1"/>
</dbReference>
<dbReference type="AlphaFoldDB" id="A0A284VRJ7"/>
<feature type="repeat" description="TPR" evidence="1">
    <location>
        <begin position="325"/>
        <end position="358"/>
    </location>
</feature>
<feature type="repeat" description="TPR" evidence="1">
    <location>
        <begin position="245"/>
        <end position="278"/>
    </location>
</feature>
<feature type="repeat" description="TPR" evidence="1">
    <location>
        <begin position="285"/>
        <end position="318"/>
    </location>
</feature>
<accession>A0A284VRJ7</accession>
<dbReference type="PROSITE" id="PS50005">
    <property type="entry name" value="TPR"/>
    <property type="match status" value="5"/>
</dbReference>
<dbReference type="RefSeq" id="WP_096206541.1">
    <property type="nucleotide sequence ID" value="NZ_FZMP01000202.1"/>
</dbReference>
<evidence type="ECO:0000313" key="3">
    <source>
        <dbReference type="Proteomes" id="UP000218615"/>
    </source>
</evidence>
<name>A0A284VRJ7_9EURY</name>
<reference evidence="3" key="1">
    <citation type="submission" date="2017-06" db="EMBL/GenBank/DDBJ databases">
        <authorList>
            <person name="Cremers G."/>
        </authorList>
    </citation>
    <scope>NUCLEOTIDE SEQUENCE [LARGE SCALE GENOMIC DNA]</scope>
</reference>
<evidence type="ECO:0000256" key="1">
    <source>
        <dbReference type="PROSITE-ProRule" id="PRU00339"/>
    </source>
</evidence>